<dbReference type="AlphaFoldDB" id="A0A1I3KRJ3"/>
<keyword evidence="1" id="KW-0472">Membrane</keyword>
<sequence>MNENFADESPKKDLAFVLALAALLLFTVMGIGIDFDEFSQHQQINIPTGYFYFIFLVDALMILAVIFIFFYRKFAVILFPVALITHFLAHNYFLSTFLYTDVTNMFLYCTLGLFVIIPKWQFFK</sequence>
<keyword evidence="3" id="KW-1185">Reference proteome</keyword>
<protein>
    <recommendedName>
        <fullName evidence="4">DoxX family protein</fullName>
    </recommendedName>
</protein>
<dbReference type="RefSeq" id="WP_039343653.1">
    <property type="nucleotide sequence ID" value="NZ_FORQ01000001.1"/>
</dbReference>
<dbReference type="Proteomes" id="UP000242560">
    <property type="component" value="Unassembled WGS sequence"/>
</dbReference>
<organism evidence="2 3">
    <name type="scientific">Kaistella treverensis</name>
    <dbReference type="NCBI Taxonomy" id="631455"/>
    <lineage>
        <taxon>Bacteria</taxon>
        <taxon>Pseudomonadati</taxon>
        <taxon>Bacteroidota</taxon>
        <taxon>Flavobacteriia</taxon>
        <taxon>Flavobacteriales</taxon>
        <taxon>Weeksellaceae</taxon>
        <taxon>Chryseobacterium group</taxon>
        <taxon>Kaistella</taxon>
    </lineage>
</organism>
<evidence type="ECO:0008006" key="4">
    <source>
        <dbReference type="Google" id="ProtNLM"/>
    </source>
</evidence>
<name>A0A1I3KRJ3_9FLAO</name>
<accession>A0A1I3KRJ3</accession>
<keyword evidence="1" id="KW-0812">Transmembrane</keyword>
<reference evidence="3" key="1">
    <citation type="submission" date="2016-10" db="EMBL/GenBank/DDBJ databases">
        <authorList>
            <person name="Varghese N."/>
            <person name="Submissions S."/>
        </authorList>
    </citation>
    <scope>NUCLEOTIDE SEQUENCE [LARGE SCALE GENOMIC DNA]</scope>
    <source>
        <strain evidence="3">DSM 22251</strain>
    </source>
</reference>
<evidence type="ECO:0000313" key="3">
    <source>
        <dbReference type="Proteomes" id="UP000242560"/>
    </source>
</evidence>
<gene>
    <name evidence="2" type="ORF">SAMN05421638_0972</name>
</gene>
<keyword evidence="1" id="KW-1133">Transmembrane helix</keyword>
<feature type="transmembrane region" description="Helical" evidence="1">
    <location>
        <begin position="49"/>
        <end position="70"/>
    </location>
</feature>
<dbReference type="EMBL" id="FORQ01000001">
    <property type="protein sequence ID" value="SFI75141.1"/>
    <property type="molecule type" value="Genomic_DNA"/>
</dbReference>
<feature type="transmembrane region" description="Helical" evidence="1">
    <location>
        <begin position="77"/>
        <end position="99"/>
    </location>
</feature>
<feature type="transmembrane region" description="Helical" evidence="1">
    <location>
        <begin position="105"/>
        <end position="123"/>
    </location>
</feature>
<evidence type="ECO:0000256" key="1">
    <source>
        <dbReference type="SAM" id="Phobius"/>
    </source>
</evidence>
<evidence type="ECO:0000313" key="2">
    <source>
        <dbReference type="EMBL" id="SFI75141.1"/>
    </source>
</evidence>
<proteinExistence type="predicted"/>